<dbReference type="GO" id="GO:0016540">
    <property type="term" value="P:protein autoprocessing"/>
    <property type="evidence" value="ECO:0007669"/>
    <property type="project" value="InterPro"/>
</dbReference>
<feature type="domain" description="Hint" evidence="6">
    <location>
        <begin position="329"/>
        <end position="432"/>
    </location>
</feature>
<dbReference type="CDD" id="cd00081">
    <property type="entry name" value="Hint"/>
    <property type="match status" value="1"/>
</dbReference>
<dbReference type="SMART" id="SM00305">
    <property type="entry name" value="HintC"/>
    <property type="match status" value="1"/>
</dbReference>
<feature type="signal peptide" evidence="4">
    <location>
        <begin position="1"/>
        <end position="19"/>
    </location>
</feature>
<dbReference type="WBParaSite" id="PSAMB.scaffold296size58481.g4515.t1">
    <property type="protein sequence ID" value="PSAMB.scaffold296size58481.g4515.t1"/>
    <property type="gene ID" value="PSAMB.scaffold296size58481.g4515"/>
</dbReference>
<comment type="subcellular location">
    <subcellularLocation>
        <location evidence="1">Secreted</location>
        <location evidence="1">Extracellular space</location>
    </subcellularLocation>
</comment>
<keyword evidence="2" id="KW-0217">Developmental protein</keyword>
<feature type="domain" description="Hint" evidence="5">
    <location>
        <begin position="435"/>
        <end position="479"/>
    </location>
</feature>
<dbReference type="InterPro" id="IPR003587">
    <property type="entry name" value="Hint_dom_N"/>
</dbReference>
<accession>A0A914W3T3</accession>
<dbReference type="Proteomes" id="UP000887566">
    <property type="component" value="Unplaced"/>
</dbReference>
<keyword evidence="3 4" id="KW-0732">Signal</keyword>
<dbReference type="InterPro" id="IPR052140">
    <property type="entry name" value="Dev_Signal_Hedgehog-like"/>
</dbReference>
<evidence type="ECO:0000256" key="2">
    <source>
        <dbReference type="ARBA" id="ARBA00022473"/>
    </source>
</evidence>
<evidence type="ECO:0000313" key="8">
    <source>
        <dbReference type="WBParaSite" id="PSAMB.scaffold296size58481.g4515.t1"/>
    </source>
</evidence>
<keyword evidence="7" id="KW-1185">Reference proteome</keyword>
<dbReference type="InterPro" id="IPR006141">
    <property type="entry name" value="Intein_N"/>
</dbReference>
<evidence type="ECO:0000313" key="7">
    <source>
        <dbReference type="Proteomes" id="UP000887566"/>
    </source>
</evidence>
<organism evidence="7 8">
    <name type="scientific">Plectus sambesii</name>
    <dbReference type="NCBI Taxonomy" id="2011161"/>
    <lineage>
        <taxon>Eukaryota</taxon>
        <taxon>Metazoa</taxon>
        <taxon>Ecdysozoa</taxon>
        <taxon>Nematoda</taxon>
        <taxon>Chromadorea</taxon>
        <taxon>Plectida</taxon>
        <taxon>Plectina</taxon>
        <taxon>Plectoidea</taxon>
        <taxon>Plectidae</taxon>
        <taxon>Plectus</taxon>
    </lineage>
</organism>
<dbReference type="InterPro" id="IPR036844">
    <property type="entry name" value="Hint_dom_sf"/>
</dbReference>
<evidence type="ECO:0000256" key="3">
    <source>
        <dbReference type="ARBA" id="ARBA00022729"/>
    </source>
</evidence>
<evidence type="ECO:0000256" key="1">
    <source>
        <dbReference type="ARBA" id="ARBA00004239"/>
    </source>
</evidence>
<sequence length="540" mass="58432">MIIWCSLLVGFSLLPASLGFSCGSSAIPFRLEVLQDGTPILGCATPNCFGGGEGGIGFDPETQANAAVEGKDGLQREQDLDQDRWRHPNAEPQRAECFFSSAGSCPDNHWVGGLSGNKASLEIQCCKYKGLAFSKVLTKSVVRPGEVFTGGEVLLNDRQTQFDLISDVRKVIADDGKISYKFSVTRMHCIPDAPEKTIEVHASADDIVAVLSGQANPVGLEEPRRQAAETNPLRTEQGLEPLSSGGAKAFQGNIPQQFNGQGAAQQGGSIVRGQLRGGTGRLIGFEQQQPTSFVQPRITGYNQVQPQYVPGQAAAPAAAGAGGGNAYLPLCFTGDSLVDTEDGKKRMDELKIGDRVMAVEHNQTTYVPVISFMHRLPNRVGHFHRIETADGQVLKMTNKHFLYVVKCEDPAQKRRLVYAQDVTTNDCLHRVSSDNQGFVPTPVVSNTVFTETGVFAPMTSTGDIVVDNVLVSCHSIVHGQSLVQTFFEGASYWGDWTKWAFGTKSDDEMIDENAVELSPAVDFLITVLELVVPKNLLMSH</sequence>
<dbReference type="PROSITE" id="PS50817">
    <property type="entry name" value="INTEIN_N_TER"/>
    <property type="match status" value="1"/>
</dbReference>
<dbReference type="GO" id="GO:0005576">
    <property type="term" value="C:extracellular region"/>
    <property type="evidence" value="ECO:0007669"/>
    <property type="project" value="UniProtKB-SubCell"/>
</dbReference>
<reference evidence="8" key="1">
    <citation type="submission" date="2022-11" db="UniProtKB">
        <authorList>
            <consortium name="WormBaseParasite"/>
        </authorList>
    </citation>
    <scope>IDENTIFICATION</scope>
</reference>
<dbReference type="AlphaFoldDB" id="A0A914W3T3"/>
<evidence type="ECO:0000259" key="5">
    <source>
        <dbReference type="SMART" id="SM00305"/>
    </source>
</evidence>
<dbReference type="GO" id="GO:0016539">
    <property type="term" value="P:intein-mediated protein splicing"/>
    <property type="evidence" value="ECO:0007669"/>
    <property type="project" value="InterPro"/>
</dbReference>
<dbReference type="InterPro" id="IPR001767">
    <property type="entry name" value="Hedgehog_Hint"/>
</dbReference>
<evidence type="ECO:0000259" key="6">
    <source>
        <dbReference type="SMART" id="SM00306"/>
    </source>
</evidence>
<dbReference type="Gene3D" id="2.170.16.10">
    <property type="entry name" value="Hedgehog/Intein (Hint) domain"/>
    <property type="match status" value="1"/>
</dbReference>
<dbReference type="Pfam" id="PF01079">
    <property type="entry name" value="Hint"/>
    <property type="match status" value="1"/>
</dbReference>
<proteinExistence type="predicted"/>
<dbReference type="SMART" id="SM00306">
    <property type="entry name" value="HintN"/>
    <property type="match status" value="1"/>
</dbReference>
<dbReference type="PANTHER" id="PTHR46706:SF12">
    <property type="entry name" value="PROTEIN QUA-1-RELATED"/>
    <property type="match status" value="1"/>
</dbReference>
<dbReference type="PRINTS" id="PR00632">
    <property type="entry name" value="SONICHHOG"/>
</dbReference>
<dbReference type="GO" id="GO:0007267">
    <property type="term" value="P:cell-cell signaling"/>
    <property type="evidence" value="ECO:0007669"/>
    <property type="project" value="InterPro"/>
</dbReference>
<evidence type="ECO:0000256" key="4">
    <source>
        <dbReference type="SAM" id="SignalP"/>
    </source>
</evidence>
<dbReference type="InterPro" id="IPR003586">
    <property type="entry name" value="Hint_dom_C"/>
</dbReference>
<dbReference type="SUPFAM" id="SSF51294">
    <property type="entry name" value="Hedgehog/intein (Hint) domain"/>
    <property type="match status" value="1"/>
</dbReference>
<dbReference type="GO" id="GO:0048731">
    <property type="term" value="P:system development"/>
    <property type="evidence" value="ECO:0007669"/>
    <property type="project" value="UniProtKB-ARBA"/>
</dbReference>
<dbReference type="InterPro" id="IPR001657">
    <property type="entry name" value="Hedgehog"/>
</dbReference>
<protein>
    <submittedName>
        <fullName evidence="8">Uncharacterized protein</fullName>
    </submittedName>
</protein>
<feature type="chain" id="PRO_5037308996" evidence="4">
    <location>
        <begin position="20"/>
        <end position="540"/>
    </location>
</feature>
<name>A0A914W3T3_9BILA</name>
<dbReference type="PANTHER" id="PTHR46706">
    <property type="entry name" value="PROTEIN QUA-1-RELATED"/>
    <property type="match status" value="1"/>
</dbReference>